<keyword evidence="2 3" id="KW-0802">TPR repeat</keyword>
<evidence type="ECO:0000256" key="4">
    <source>
        <dbReference type="SAM" id="SignalP"/>
    </source>
</evidence>
<dbReference type="EMBL" id="AP025292">
    <property type="protein sequence ID" value="BDC99075.1"/>
    <property type="molecule type" value="Genomic_DNA"/>
</dbReference>
<gene>
    <name evidence="5" type="ORF">PEPS_13560</name>
</gene>
<feature type="repeat" description="TPR" evidence="3">
    <location>
        <begin position="55"/>
        <end position="88"/>
    </location>
</feature>
<evidence type="ECO:0000256" key="3">
    <source>
        <dbReference type="PROSITE-ProRule" id="PRU00339"/>
    </source>
</evidence>
<accession>A0ABM7VE22</accession>
<dbReference type="Gene3D" id="1.25.40.10">
    <property type="entry name" value="Tetratricopeptide repeat domain"/>
    <property type="match status" value="3"/>
</dbReference>
<dbReference type="PROSITE" id="PS50005">
    <property type="entry name" value="TPR"/>
    <property type="match status" value="3"/>
</dbReference>
<dbReference type="SUPFAM" id="SSF48452">
    <property type="entry name" value="TPR-like"/>
    <property type="match status" value="2"/>
</dbReference>
<dbReference type="PANTHER" id="PTHR44858:SF1">
    <property type="entry name" value="UDP-N-ACETYLGLUCOSAMINE--PEPTIDE N-ACETYLGLUCOSAMINYLTRANSFERASE SPINDLY-RELATED"/>
    <property type="match status" value="1"/>
</dbReference>
<organism evidence="5 6">
    <name type="scientific">Persicobacter psychrovividus</name>
    <dbReference type="NCBI Taxonomy" id="387638"/>
    <lineage>
        <taxon>Bacteria</taxon>
        <taxon>Pseudomonadati</taxon>
        <taxon>Bacteroidota</taxon>
        <taxon>Cytophagia</taxon>
        <taxon>Cytophagales</taxon>
        <taxon>Persicobacteraceae</taxon>
        <taxon>Persicobacter</taxon>
    </lineage>
</organism>
<sequence length="321" mass="36800">MKFFKLAFLITLTSCLSPFAPDQSIQKLQSTFNDLKFKEAVILSDSLLKIYPADNFLYLIKGRSQFNLGQADNAIKNINKSISLNPDYLPQYGYRALMLGSVNKGTKDGILEDFDKALSNKKLTQNEAIELILTKIRYFIKIESFEEASSEIDKVLLVKSNNRDAKILKAKVLFSQEKNNDALLTLNDLIKDDPNNADAYDMRGFYYLDKQDYLNAFHNFDKLVEIESKKNHSVFKALAFNNRAFCLLKLGEIQKAFEDVQHSISLYPENSYAYKNRALIYLEMDEKEKVCEDLERAESLEFSSRYGDEVTELMGLYCAGS</sequence>
<dbReference type="RefSeq" id="WP_338398048.1">
    <property type="nucleotide sequence ID" value="NZ_AP025292.1"/>
</dbReference>
<dbReference type="InterPro" id="IPR011990">
    <property type="entry name" value="TPR-like_helical_dom_sf"/>
</dbReference>
<proteinExistence type="predicted"/>
<evidence type="ECO:0000313" key="5">
    <source>
        <dbReference type="EMBL" id="BDC99075.1"/>
    </source>
</evidence>
<name>A0ABM7VE22_9BACT</name>
<evidence type="ECO:0008006" key="7">
    <source>
        <dbReference type="Google" id="ProtNLM"/>
    </source>
</evidence>
<protein>
    <recommendedName>
        <fullName evidence="7">Tetratricopeptide repeat protein</fullName>
    </recommendedName>
</protein>
<dbReference type="InterPro" id="IPR050498">
    <property type="entry name" value="Ycf3"/>
</dbReference>
<dbReference type="InterPro" id="IPR019734">
    <property type="entry name" value="TPR_rpt"/>
</dbReference>
<feature type="chain" id="PRO_5046136683" description="Tetratricopeptide repeat protein" evidence="4">
    <location>
        <begin position="21"/>
        <end position="321"/>
    </location>
</feature>
<feature type="signal peptide" evidence="4">
    <location>
        <begin position="1"/>
        <end position="20"/>
    </location>
</feature>
<feature type="repeat" description="TPR" evidence="3">
    <location>
        <begin position="197"/>
        <end position="230"/>
    </location>
</feature>
<dbReference type="SMART" id="SM00028">
    <property type="entry name" value="TPR"/>
    <property type="match status" value="5"/>
</dbReference>
<keyword evidence="4" id="KW-0732">Signal</keyword>
<evidence type="ECO:0000256" key="1">
    <source>
        <dbReference type="ARBA" id="ARBA00022737"/>
    </source>
</evidence>
<dbReference type="Pfam" id="PF13181">
    <property type="entry name" value="TPR_8"/>
    <property type="match status" value="1"/>
</dbReference>
<evidence type="ECO:0000256" key="2">
    <source>
        <dbReference type="ARBA" id="ARBA00022803"/>
    </source>
</evidence>
<evidence type="ECO:0000313" key="6">
    <source>
        <dbReference type="Proteomes" id="UP001354989"/>
    </source>
</evidence>
<dbReference type="PANTHER" id="PTHR44858">
    <property type="entry name" value="TETRATRICOPEPTIDE REPEAT PROTEIN 6"/>
    <property type="match status" value="1"/>
</dbReference>
<dbReference type="Proteomes" id="UP001354989">
    <property type="component" value="Chromosome"/>
</dbReference>
<feature type="repeat" description="TPR" evidence="3">
    <location>
        <begin position="237"/>
        <end position="270"/>
    </location>
</feature>
<reference evidence="5 6" key="1">
    <citation type="submission" date="2021-12" db="EMBL/GenBank/DDBJ databases">
        <title>Genome sequencing of bacteria with rrn-lacking chromosome and rrn-plasmid.</title>
        <authorList>
            <person name="Anda M."/>
            <person name="Iwasaki W."/>
        </authorList>
    </citation>
    <scope>NUCLEOTIDE SEQUENCE [LARGE SCALE GENOMIC DNA]</scope>
    <source>
        <strain evidence="5 6">NBRC 101262</strain>
    </source>
</reference>
<keyword evidence="1" id="KW-0677">Repeat</keyword>
<keyword evidence="6" id="KW-1185">Reference proteome</keyword>